<keyword evidence="1" id="KW-0812">Transmembrane</keyword>
<reference evidence="2 3" key="1">
    <citation type="submission" date="2016-06" db="EMBL/GenBank/DDBJ databases">
        <authorList>
            <consortium name="Pathogen Informatics"/>
        </authorList>
    </citation>
    <scope>NUCLEOTIDE SEQUENCE [LARGE SCALE GENOMIC DNA]</scope>
</reference>
<dbReference type="KEGG" id="pmal:PMUG01_14018800"/>
<dbReference type="InterPro" id="IPR021626">
    <property type="entry name" value="PfUIS3"/>
</dbReference>
<evidence type="ECO:0000256" key="1">
    <source>
        <dbReference type="SAM" id="Phobius"/>
    </source>
</evidence>
<dbReference type="OMA" id="DKRFQFE"/>
<accession>A0A1D3TE38</accession>
<proteinExistence type="predicted"/>
<dbReference type="NCBIfam" id="TIGR01495">
    <property type="entry name" value="ETRAMP"/>
    <property type="match status" value="1"/>
</dbReference>
<protein>
    <submittedName>
        <fullName evidence="2">Early transcribed membrane protein</fullName>
    </submittedName>
</protein>
<dbReference type="InterPro" id="IPR006389">
    <property type="entry name" value="Early_transc_mb_plasmodium"/>
</dbReference>
<organism evidence="2 3">
    <name type="scientific">Plasmodium malariae</name>
    <dbReference type="NCBI Taxonomy" id="5858"/>
    <lineage>
        <taxon>Eukaryota</taxon>
        <taxon>Sar</taxon>
        <taxon>Alveolata</taxon>
        <taxon>Apicomplexa</taxon>
        <taxon>Aconoidasida</taxon>
        <taxon>Haemosporida</taxon>
        <taxon>Plasmodiidae</taxon>
        <taxon>Plasmodium</taxon>
        <taxon>Plasmodium (Plasmodium)</taxon>
    </lineage>
</organism>
<feature type="transmembrane region" description="Helical" evidence="1">
    <location>
        <begin position="54"/>
        <end position="77"/>
    </location>
</feature>
<gene>
    <name evidence="2" type="ORF">PMUG01_14018800</name>
</gene>
<feature type="transmembrane region" description="Helical" evidence="1">
    <location>
        <begin position="6"/>
        <end position="30"/>
    </location>
</feature>
<name>A0A1D3TE38_PLAMA</name>
<dbReference type="RefSeq" id="XP_028864091.1">
    <property type="nucleotide sequence ID" value="XM_029007731.1"/>
</dbReference>
<dbReference type="GeneID" id="39871500"/>
<dbReference type="Proteomes" id="UP000219813">
    <property type="component" value="Chromosome 14"/>
</dbReference>
<dbReference type="OrthoDB" id="369758at2759"/>
<dbReference type="AlphaFoldDB" id="A0A1D3TE38"/>
<dbReference type="Pfam" id="PF11567">
    <property type="entry name" value="PfUIS3"/>
    <property type="match status" value="1"/>
</dbReference>
<sequence>MNISRGISFFYLFCLTVNLLIPCLCSNTVFTQKDLLPIKNISEKIKERFKKKKINYAIIVSGILMFATFALGIGYYLNKSDENYDFNDIIWLPHEKFNFKNPDDGQKPSTSMHYVEPLGINKVNIKGPIKVNTNEKDIPIKTFNVFLDNAKIALKHHYNNLSVIQQQYFKNDSSYIRKIVQSLQEKRSVSLSRAQEDKAVSQMGRFLDNMNNY</sequence>
<dbReference type="EMBL" id="LT594635">
    <property type="protein sequence ID" value="SCP03135.1"/>
    <property type="molecule type" value="Genomic_DNA"/>
</dbReference>
<keyword evidence="3" id="KW-1185">Reference proteome</keyword>
<dbReference type="VEuPathDB" id="PlasmoDB:PmUG01_14018800"/>
<keyword evidence="1" id="KW-0472">Membrane</keyword>
<evidence type="ECO:0000313" key="2">
    <source>
        <dbReference type="EMBL" id="SCP03135.1"/>
    </source>
</evidence>
<dbReference type="Gene3D" id="1.20.58.1330">
    <property type="entry name" value="Plasmodium falciparum UIS3 membrane protein"/>
    <property type="match status" value="1"/>
</dbReference>
<evidence type="ECO:0000313" key="3">
    <source>
        <dbReference type="Proteomes" id="UP000219813"/>
    </source>
</evidence>
<dbReference type="Pfam" id="PF09716">
    <property type="entry name" value="ETRAMP"/>
    <property type="match status" value="1"/>
</dbReference>
<keyword evidence="1" id="KW-1133">Transmembrane helix</keyword>
<dbReference type="InterPro" id="IPR038403">
    <property type="entry name" value="PfUIS3_sf"/>
</dbReference>